<feature type="coiled-coil region" evidence="1">
    <location>
        <begin position="128"/>
        <end position="162"/>
    </location>
</feature>
<keyword evidence="1" id="KW-0175">Coiled coil</keyword>
<feature type="compositionally biased region" description="Low complexity" evidence="2">
    <location>
        <begin position="198"/>
        <end position="210"/>
    </location>
</feature>
<evidence type="ECO:0000256" key="1">
    <source>
        <dbReference type="SAM" id="Coils"/>
    </source>
</evidence>
<reference evidence="3" key="1">
    <citation type="journal article" date="2020" name="Stud. Mycol.">
        <title>101 Dothideomycetes genomes: a test case for predicting lifestyles and emergence of pathogens.</title>
        <authorList>
            <person name="Haridas S."/>
            <person name="Albert R."/>
            <person name="Binder M."/>
            <person name="Bloem J."/>
            <person name="Labutti K."/>
            <person name="Salamov A."/>
            <person name="Andreopoulos B."/>
            <person name="Baker S."/>
            <person name="Barry K."/>
            <person name="Bills G."/>
            <person name="Bluhm B."/>
            <person name="Cannon C."/>
            <person name="Castanera R."/>
            <person name="Culley D."/>
            <person name="Daum C."/>
            <person name="Ezra D."/>
            <person name="Gonzalez J."/>
            <person name="Henrissat B."/>
            <person name="Kuo A."/>
            <person name="Liang C."/>
            <person name="Lipzen A."/>
            <person name="Lutzoni F."/>
            <person name="Magnuson J."/>
            <person name="Mondo S."/>
            <person name="Nolan M."/>
            <person name="Ohm R."/>
            <person name="Pangilinan J."/>
            <person name="Park H.-J."/>
            <person name="Ramirez L."/>
            <person name="Alfaro M."/>
            <person name="Sun H."/>
            <person name="Tritt A."/>
            <person name="Yoshinaga Y."/>
            <person name="Zwiers L.-H."/>
            <person name="Turgeon B."/>
            <person name="Goodwin S."/>
            <person name="Spatafora J."/>
            <person name="Crous P."/>
            <person name="Grigoriev I."/>
        </authorList>
    </citation>
    <scope>NUCLEOTIDE SEQUENCE</scope>
    <source>
        <strain evidence="3">CBS 627.86</strain>
    </source>
</reference>
<sequence length="299" mass="34952">MCLAVHCQHDHCPHPQVSCKVHCEHENCALAQAPHHEETCKHNTHSPSADPHSIDTAHLRRRLHYVRKGLEEERRRLHRHHRVASASLEEHIRGLEIRHEHDGTYPSQEELDLQDSLCIAEHHRWRAEDQLEERLEAQLRELEELELKLHSAKELEEESVSDIECLQKRHDEKHNRESGIAKGIEEGLKSLHTLTLHSRPSSPASSTMSSDTRDSREPQRRQGRHPSYSPPRRERYHSASAYQSPVRRRSAGPRQSGRLYVVRRPIENRPHPRVHWADQRGHHERSGSINTPHRENFFS</sequence>
<name>A0A6A5Z6A3_9PLEO</name>
<gene>
    <name evidence="3" type="ORF">BDV96DRAFT_104796</name>
</gene>
<accession>A0A6A5Z6A3</accession>
<keyword evidence="4" id="KW-1185">Reference proteome</keyword>
<evidence type="ECO:0000256" key="2">
    <source>
        <dbReference type="SAM" id="MobiDB-lite"/>
    </source>
</evidence>
<dbReference type="Proteomes" id="UP000799770">
    <property type="component" value="Unassembled WGS sequence"/>
</dbReference>
<organism evidence="3 4">
    <name type="scientific">Lophiotrema nucula</name>
    <dbReference type="NCBI Taxonomy" id="690887"/>
    <lineage>
        <taxon>Eukaryota</taxon>
        <taxon>Fungi</taxon>
        <taxon>Dikarya</taxon>
        <taxon>Ascomycota</taxon>
        <taxon>Pezizomycotina</taxon>
        <taxon>Dothideomycetes</taxon>
        <taxon>Pleosporomycetidae</taxon>
        <taxon>Pleosporales</taxon>
        <taxon>Lophiotremataceae</taxon>
        <taxon>Lophiotrema</taxon>
    </lineage>
</organism>
<evidence type="ECO:0000313" key="3">
    <source>
        <dbReference type="EMBL" id="KAF2113938.1"/>
    </source>
</evidence>
<feature type="compositionally biased region" description="Basic and acidic residues" evidence="2">
    <location>
        <begin position="264"/>
        <end position="299"/>
    </location>
</feature>
<dbReference type="EMBL" id="ML977326">
    <property type="protein sequence ID" value="KAF2113938.1"/>
    <property type="molecule type" value="Genomic_DNA"/>
</dbReference>
<dbReference type="AlphaFoldDB" id="A0A6A5Z6A3"/>
<feature type="compositionally biased region" description="Basic and acidic residues" evidence="2">
    <location>
        <begin position="211"/>
        <end position="220"/>
    </location>
</feature>
<feature type="region of interest" description="Disordered" evidence="2">
    <location>
        <begin position="195"/>
        <end position="299"/>
    </location>
</feature>
<protein>
    <submittedName>
        <fullName evidence="3">Uncharacterized protein</fullName>
    </submittedName>
</protein>
<evidence type="ECO:0000313" key="4">
    <source>
        <dbReference type="Proteomes" id="UP000799770"/>
    </source>
</evidence>
<proteinExistence type="predicted"/>